<dbReference type="InterPro" id="IPR046126">
    <property type="entry name" value="DUF6123"/>
</dbReference>
<dbReference type="AlphaFoldDB" id="A0A2X4WGD1"/>
<evidence type="ECO:0000313" key="1">
    <source>
        <dbReference type="EMBL" id="SQI56670.1"/>
    </source>
</evidence>
<reference evidence="1 2" key="1">
    <citation type="submission" date="2018-06" db="EMBL/GenBank/DDBJ databases">
        <authorList>
            <consortium name="Pathogen Informatics"/>
            <person name="Doyle S."/>
        </authorList>
    </citation>
    <scope>NUCLEOTIDE SEQUENCE [LARGE SCALE GENOMIC DNA]</scope>
    <source>
        <strain evidence="1 2">NCTC4824</strain>
    </source>
</reference>
<keyword evidence="2" id="KW-1185">Reference proteome</keyword>
<dbReference type="KEGG" id="blen:NCTC4824_02004"/>
<name>A0A2X4WGD1_LEDLE</name>
<organism evidence="1 2">
    <name type="scientific">Lederbergia lenta</name>
    <name type="common">Bacillus lentus</name>
    <dbReference type="NCBI Taxonomy" id="1467"/>
    <lineage>
        <taxon>Bacteria</taxon>
        <taxon>Bacillati</taxon>
        <taxon>Bacillota</taxon>
        <taxon>Bacilli</taxon>
        <taxon>Bacillales</taxon>
        <taxon>Bacillaceae</taxon>
        <taxon>Lederbergia</taxon>
    </lineage>
</organism>
<dbReference type="EMBL" id="LS483476">
    <property type="protein sequence ID" value="SQI56670.1"/>
    <property type="molecule type" value="Genomic_DNA"/>
</dbReference>
<sequence>MALKYYDLENYLLNLEDKGFKFKEDAISFIYFGKQLTGSTDNLVTLSIELTLKNQKRFDGSFYLSLLETLKENNIQTSVQAYEFAKDIGLLKNS</sequence>
<dbReference type="Pfam" id="PF19618">
    <property type="entry name" value="DUF6123"/>
    <property type="match status" value="1"/>
</dbReference>
<dbReference type="STRING" id="1348624.GCA_001591545_01069"/>
<proteinExistence type="predicted"/>
<evidence type="ECO:0000313" key="2">
    <source>
        <dbReference type="Proteomes" id="UP000249134"/>
    </source>
</evidence>
<accession>A0A2X4WGD1</accession>
<dbReference type="RefSeq" id="WP_231955918.1">
    <property type="nucleotide sequence ID" value="NZ_CBCSGM010000001.1"/>
</dbReference>
<gene>
    <name evidence="1" type="ORF">NCTC4824_02004</name>
</gene>
<protein>
    <submittedName>
        <fullName evidence="1">Uncharacterized protein</fullName>
    </submittedName>
</protein>
<dbReference type="Proteomes" id="UP000249134">
    <property type="component" value="Chromosome 1"/>
</dbReference>